<comment type="caution">
    <text evidence="4">The sequence shown here is derived from an EMBL/GenBank/DDBJ whole genome shotgun (WGS) entry which is preliminary data.</text>
</comment>
<comment type="similarity">
    <text evidence="1">Belongs to the short-chain dehydrogenases/reductases (SDR) family.</text>
</comment>
<evidence type="ECO:0000313" key="5">
    <source>
        <dbReference type="Proteomes" id="UP000315914"/>
    </source>
</evidence>
<evidence type="ECO:0000313" key="4">
    <source>
        <dbReference type="EMBL" id="TWB73912.1"/>
    </source>
</evidence>
<dbReference type="PIRSF" id="PIRSF000126">
    <property type="entry name" value="11-beta-HSD1"/>
    <property type="match status" value="1"/>
</dbReference>
<dbReference type="SMART" id="SM00822">
    <property type="entry name" value="PKS_KR"/>
    <property type="match status" value="1"/>
</dbReference>
<evidence type="ECO:0000256" key="2">
    <source>
        <dbReference type="ARBA" id="ARBA00023002"/>
    </source>
</evidence>
<dbReference type="RefSeq" id="WP_245326693.1">
    <property type="nucleotide sequence ID" value="NZ_LWIG01000008.1"/>
</dbReference>
<dbReference type="InterPro" id="IPR057326">
    <property type="entry name" value="KR_dom"/>
</dbReference>
<keyword evidence="5" id="KW-1185">Reference proteome</keyword>
<accession>A0A560JRZ5</accession>
<feature type="domain" description="Ketoreductase" evidence="3">
    <location>
        <begin position="10"/>
        <end position="186"/>
    </location>
</feature>
<gene>
    <name evidence="4" type="ORF">FBZ95_105163</name>
</gene>
<dbReference type="EMBL" id="VITW01000005">
    <property type="protein sequence ID" value="TWB73912.1"/>
    <property type="molecule type" value="Genomic_DNA"/>
</dbReference>
<dbReference type="AlphaFoldDB" id="A0A560JRZ5"/>
<organism evidence="4 5">
    <name type="scientific">Bradyrhizobium sacchari</name>
    <dbReference type="NCBI Taxonomy" id="1399419"/>
    <lineage>
        <taxon>Bacteria</taxon>
        <taxon>Pseudomonadati</taxon>
        <taxon>Pseudomonadota</taxon>
        <taxon>Alphaproteobacteria</taxon>
        <taxon>Hyphomicrobiales</taxon>
        <taxon>Nitrobacteraceae</taxon>
        <taxon>Bradyrhizobium</taxon>
    </lineage>
</organism>
<proteinExistence type="inferred from homology"/>
<dbReference type="InterPro" id="IPR002347">
    <property type="entry name" value="SDR_fam"/>
</dbReference>
<dbReference type="Pfam" id="PF00106">
    <property type="entry name" value="adh_short"/>
    <property type="match status" value="1"/>
</dbReference>
<sequence length="265" mass="28253">MSADRLPASKFAVVTGASTGIGLELARCCAENGFDLVIVADEPAIETAATELRRLGRSVEAVQTDLATTEGVDKLCAAIGDRPIDALLANAGVGLGNAFLDQDFGRIRRVVDTNITGTLYLIHRAGNEMLRRNSGRILITGSIAGFMPGSFQAVYNGTKAFLDSFSFALREELRGSGVSVTCLMPGATETEFFRRADMMDTKVGTDKKDDAREVAKAGFNAMLRGESDVVTGMKNKIQTTVANVTPNEVLAKQHRKMAEPGTAKS</sequence>
<dbReference type="PANTHER" id="PTHR44196">
    <property type="entry name" value="DEHYDROGENASE/REDUCTASE SDR FAMILY MEMBER 7B"/>
    <property type="match status" value="1"/>
</dbReference>
<dbReference type="InterPro" id="IPR020904">
    <property type="entry name" value="Sc_DH/Rdtase_CS"/>
</dbReference>
<dbReference type="InterPro" id="IPR036291">
    <property type="entry name" value="NAD(P)-bd_dom_sf"/>
</dbReference>
<dbReference type="Gene3D" id="3.40.50.720">
    <property type="entry name" value="NAD(P)-binding Rossmann-like Domain"/>
    <property type="match status" value="1"/>
</dbReference>
<dbReference type="CDD" id="cd05233">
    <property type="entry name" value="SDR_c"/>
    <property type="match status" value="1"/>
</dbReference>
<dbReference type="GO" id="GO:0016020">
    <property type="term" value="C:membrane"/>
    <property type="evidence" value="ECO:0007669"/>
    <property type="project" value="TreeGrafter"/>
</dbReference>
<dbReference type="PRINTS" id="PR00081">
    <property type="entry name" value="GDHRDH"/>
</dbReference>
<dbReference type="Proteomes" id="UP000315914">
    <property type="component" value="Unassembled WGS sequence"/>
</dbReference>
<evidence type="ECO:0000259" key="3">
    <source>
        <dbReference type="SMART" id="SM00822"/>
    </source>
</evidence>
<dbReference type="SUPFAM" id="SSF51735">
    <property type="entry name" value="NAD(P)-binding Rossmann-fold domains"/>
    <property type="match status" value="1"/>
</dbReference>
<dbReference type="STRING" id="1399419.A5906_30020"/>
<keyword evidence="2" id="KW-0560">Oxidoreductase</keyword>
<dbReference type="PANTHER" id="PTHR44196:SF2">
    <property type="entry name" value="SHORT-CHAIN DEHYDROGENASE-RELATED"/>
    <property type="match status" value="1"/>
</dbReference>
<protein>
    <submittedName>
        <fullName evidence="4">Short-subunit dehydrogenase</fullName>
    </submittedName>
</protein>
<reference evidence="4 5" key="1">
    <citation type="submission" date="2019-06" db="EMBL/GenBank/DDBJ databases">
        <title>Genomic Encyclopedia of Type Strains, Phase IV (KMG-V): Genome sequencing to study the core and pangenomes of soil and plant-associated prokaryotes.</title>
        <authorList>
            <person name="Whitman W."/>
        </authorList>
    </citation>
    <scope>NUCLEOTIDE SEQUENCE [LARGE SCALE GENOMIC DNA]</scope>
    <source>
        <strain evidence="4 5">BR 10556</strain>
    </source>
</reference>
<evidence type="ECO:0000256" key="1">
    <source>
        <dbReference type="ARBA" id="ARBA00006484"/>
    </source>
</evidence>
<name>A0A560JRZ5_9BRAD</name>
<dbReference type="PROSITE" id="PS00061">
    <property type="entry name" value="ADH_SHORT"/>
    <property type="match status" value="1"/>
</dbReference>
<dbReference type="GO" id="GO:0016491">
    <property type="term" value="F:oxidoreductase activity"/>
    <property type="evidence" value="ECO:0007669"/>
    <property type="project" value="UniProtKB-KW"/>
</dbReference>